<feature type="domain" description="Acyl-CoA oxidase/dehydrogenase middle" evidence="8">
    <location>
        <begin position="153"/>
        <end position="249"/>
    </location>
</feature>
<dbReference type="InterPro" id="IPR009075">
    <property type="entry name" value="AcylCo_DH/oxidase_C"/>
</dbReference>
<feature type="domain" description="Acyl-CoA dehydrogenase/oxidase N-terminal" evidence="9">
    <location>
        <begin position="26"/>
        <end position="149"/>
    </location>
</feature>
<evidence type="ECO:0000256" key="3">
    <source>
        <dbReference type="ARBA" id="ARBA00011738"/>
    </source>
</evidence>
<keyword evidence="4" id="KW-0285">Flavoprotein</keyword>
<dbReference type="InterPro" id="IPR037069">
    <property type="entry name" value="AcylCoA_DH/ox_N_sf"/>
</dbReference>
<dbReference type="GO" id="GO:0005737">
    <property type="term" value="C:cytoplasm"/>
    <property type="evidence" value="ECO:0007669"/>
    <property type="project" value="TreeGrafter"/>
</dbReference>
<evidence type="ECO:0000256" key="6">
    <source>
        <dbReference type="ARBA" id="ARBA00023002"/>
    </source>
</evidence>
<protein>
    <recommendedName>
        <fullName evidence="11">Acyl-CoA dehydrogenase</fullName>
    </recommendedName>
</protein>
<dbReference type="AlphaFoldDB" id="A0A381VDZ2"/>
<comment type="similarity">
    <text evidence="2">Belongs to the acyl-CoA dehydrogenase family.</text>
</comment>
<dbReference type="Gene3D" id="1.10.540.10">
    <property type="entry name" value="Acyl-CoA dehydrogenase/oxidase, N-terminal domain"/>
    <property type="match status" value="1"/>
</dbReference>
<dbReference type="SUPFAM" id="SSF47203">
    <property type="entry name" value="Acyl-CoA dehydrogenase C-terminal domain-like"/>
    <property type="match status" value="1"/>
</dbReference>
<keyword evidence="6" id="KW-0560">Oxidoreductase</keyword>
<dbReference type="PANTHER" id="PTHR48083:SF13">
    <property type="entry name" value="ACYL-COA DEHYDROGENASE FAMILY MEMBER 11"/>
    <property type="match status" value="1"/>
</dbReference>
<evidence type="ECO:0000259" key="9">
    <source>
        <dbReference type="Pfam" id="PF02771"/>
    </source>
</evidence>
<dbReference type="SUPFAM" id="SSF56645">
    <property type="entry name" value="Acyl-CoA dehydrogenase NM domain-like"/>
    <property type="match status" value="1"/>
</dbReference>
<dbReference type="FunFam" id="2.40.110.10:FF:000002">
    <property type="entry name" value="Acyl-CoA dehydrogenase fadE12"/>
    <property type="match status" value="1"/>
</dbReference>
<accession>A0A381VDZ2</accession>
<dbReference type="EMBL" id="UINC01008530">
    <property type="protein sequence ID" value="SVA38364.1"/>
    <property type="molecule type" value="Genomic_DNA"/>
</dbReference>
<dbReference type="Pfam" id="PF02770">
    <property type="entry name" value="Acyl-CoA_dh_M"/>
    <property type="match status" value="1"/>
</dbReference>
<gene>
    <name evidence="10" type="ORF">METZ01_LOCUS91218</name>
</gene>
<evidence type="ECO:0000256" key="1">
    <source>
        <dbReference type="ARBA" id="ARBA00001974"/>
    </source>
</evidence>
<dbReference type="InterPro" id="IPR013786">
    <property type="entry name" value="AcylCoA_DH/ox_N"/>
</dbReference>
<dbReference type="Pfam" id="PF02771">
    <property type="entry name" value="Acyl-CoA_dh_N"/>
    <property type="match status" value="1"/>
</dbReference>
<dbReference type="Gene3D" id="2.40.110.10">
    <property type="entry name" value="Butyryl-CoA Dehydrogenase, subunit A, domain 2"/>
    <property type="match status" value="1"/>
</dbReference>
<dbReference type="Pfam" id="PF00441">
    <property type="entry name" value="Acyl-CoA_dh_1"/>
    <property type="match status" value="1"/>
</dbReference>
<evidence type="ECO:0000256" key="5">
    <source>
        <dbReference type="ARBA" id="ARBA00022827"/>
    </source>
</evidence>
<name>A0A381VDZ2_9ZZZZ</name>
<dbReference type="InterPro" id="IPR036250">
    <property type="entry name" value="AcylCo_DH-like_C"/>
</dbReference>
<dbReference type="InterPro" id="IPR009100">
    <property type="entry name" value="AcylCoA_DH/oxidase_NM_dom_sf"/>
</dbReference>
<dbReference type="GO" id="GO:0050660">
    <property type="term" value="F:flavin adenine dinucleotide binding"/>
    <property type="evidence" value="ECO:0007669"/>
    <property type="project" value="InterPro"/>
</dbReference>
<dbReference type="InterPro" id="IPR006091">
    <property type="entry name" value="Acyl-CoA_Oxase/DH_mid-dom"/>
</dbReference>
<organism evidence="10">
    <name type="scientific">marine metagenome</name>
    <dbReference type="NCBI Taxonomy" id="408172"/>
    <lineage>
        <taxon>unclassified sequences</taxon>
        <taxon>metagenomes</taxon>
        <taxon>ecological metagenomes</taxon>
    </lineage>
</organism>
<feature type="domain" description="Acyl-CoA dehydrogenase/oxidase C-terminal" evidence="7">
    <location>
        <begin position="266"/>
        <end position="414"/>
    </location>
</feature>
<sequence length="441" mass="48435">MAIGIGMHVQDPSDDSMNLAMSEAGRPLYDAVKAFVTAEVEPLTEEFFRLGEDRADRWSWAPGQLELLDGLKAKARKQGLWNFFLPDDETGQGLSNLDYAYIAAELGRSRLASESLNCSAPDTGNMEVLERVGTPEQKEQWLEPLLNGEIRSCFGMTEPGLASSDAKNIATQAILDGDEWVINGEKYYISGAGDPRCKVMICMVQTSPDGPPHRRQSQILVPMDTPGVNILGPMQVFGQDDAPHGHMHIHLDNVRVPKANILLGEGRGFEISQLRLGPGRIHHCMRSIGAAEAALEMMVKRGLSREAFGKKIAQLGKNVEVISRARIEIEACRLMVLRAAKAMDTMGNAEARIWVSAVKAMVPERVCRIIDEAIQIHGATGVSQWTPLAGMYTSQRTLRLADGPDEVHHFVVGRFELGRYDDESVADAVYQPVGEPIFTSS</sequence>
<dbReference type="InterPro" id="IPR046373">
    <property type="entry name" value="Acyl-CoA_Oxase/DH_mid-dom_sf"/>
</dbReference>
<evidence type="ECO:0000259" key="8">
    <source>
        <dbReference type="Pfam" id="PF02770"/>
    </source>
</evidence>
<evidence type="ECO:0000256" key="4">
    <source>
        <dbReference type="ARBA" id="ARBA00022630"/>
    </source>
</evidence>
<comment type="cofactor">
    <cofactor evidence="1">
        <name>FAD</name>
        <dbReference type="ChEBI" id="CHEBI:57692"/>
    </cofactor>
</comment>
<evidence type="ECO:0000259" key="7">
    <source>
        <dbReference type="Pfam" id="PF00441"/>
    </source>
</evidence>
<proteinExistence type="inferred from homology"/>
<evidence type="ECO:0000256" key="2">
    <source>
        <dbReference type="ARBA" id="ARBA00009347"/>
    </source>
</evidence>
<dbReference type="Gene3D" id="1.20.140.10">
    <property type="entry name" value="Butyryl-CoA Dehydrogenase, subunit A, domain 3"/>
    <property type="match status" value="1"/>
</dbReference>
<reference evidence="10" key="1">
    <citation type="submission" date="2018-05" db="EMBL/GenBank/DDBJ databases">
        <authorList>
            <person name="Lanie J.A."/>
            <person name="Ng W.-L."/>
            <person name="Kazmierczak K.M."/>
            <person name="Andrzejewski T.M."/>
            <person name="Davidsen T.M."/>
            <person name="Wayne K.J."/>
            <person name="Tettelin H."/>
            <person name="Glass J.I."/>
            <person name="Rusch D."/>
            <person name="Podicherti R."/>
            <person name="Tsui H.-C.T."/>
            <person name="Winkler M.E."/>
        </authorList>
    </citation>
    <scope>NUCLEOTIDE SEQUENCE</scope>
</reference>
<evidence type="ECO:0000313" key="10">
    <source>
        <dbReference type="EMBL" id="SVA38364.1"/>
    </source>
</evidence>
<dbReference type="PANTHER" id="PTHR48083">
    <property type="entry name" value="MEDIUM-CHAIN SPECIFIC ACYL-COA DEHYDROGENASE, MITOCHONDRIAL-RELATED"/>
    <property type="match status" value="1"/>
</dbReference>
<dbReference type="GO" id="GO:0033539">
    <property type="term" value="P:fatty acid beta-oxidation using acyl-CoA dehydrogenase"/>
    <property type="evidence" value="ECO:0007669"/>
    <property type="project" value="TreeGrafter"/>
</dbReference>
<evidence type="ECO:0008006" key="11">
    <source>
        <dbReference type="Google" id="ProtNLM"/>
    </source>
</evidence>
<dbReference type="GO" id="GO:0003995">
    <property type="term" value="F:acyl-CoA dehydrogenase activity"/>
    <property type="evidence" value="ECO:0007669"/>
    <property type="project" value="TreeGrafter"/>
</dbReference>
<keyword evidence="5" id="KW-0274">FAD</keyword>
<comment type="subunit">
    <text evidence="3">Homodimer.</text>
</comment>
<dbReference type="InterPro" id="IPR050741">
    <property type="entry name" value="Acyl-CoA_dehydrogenase"/>
</dbReference>